<evidence type="ECO:0000256" key="4">
    <source>
        <dbReference type="PIRSR" id="PIRSR600542-1"/>
    </source>
</evidence>
<dbReference type="SUPFAM" id="SSF52777">
    <property type="entry name" value="CoA-dependent acyltransferases"/>
    <property type="match status" value="2"/>
</dbReference>
<accession>A0A1L8DZ05</accession>
<comment type="similarity">
    <text evidence="1 5">Belongs to the carnitine/choline acetyltransferase family.</text>
</comment>
<evidence type="ECO:0000256" key="3">
    <source>
        <dbReference type="ARBA" id="ARBA00023315"/>
    </source>
</evidence>
<keyword evidence="3 5" id="KW-0012">Acyltransferase</keyword>
<dbReference type="AlphaFoldDB" id="A0A1L8DZ05"/>
<protein>
    <submittedName>
        <fullName evidence="7">Putative carnitine o-acyltransferase cpti</fullName>
    </submittedName>
</protein>
<dbReference type="InterPro" id="IPR023213">
    <property type="entry name" value="CAT-like_dom_sf"/>
</dbReference>
<dbReference type="Gene3D" id="3.30.559.70">
    <property type="entry name" value="Choline/Carnitine o-acyltransferase, domain 2"/>
    <property type="match status" value="1"/>
</dbReference>
<evidence type="ECO:0000256" key="2">
    <source>
        <dbReference type="ARBA" id="ARBA00022679"/>
    </source>
</evidence>
<dbReference type="InterPro" id="IPR039551">
    <property type="entry name" value="Cho/carn_acyl_trans"/>
</dbReference>
<keyword evidence="2 5" id="KW-0808">Transferase</keyword>
<dbReference type="Gene3D" id="3.30.559.10">
    <property type="entry name" value="Chloramphenicol acetyltransferase-like domain"/>
    <property type="match status" value="1"/>
</dbReference>
<dbReference type="Pfam" id="PF00755">
    <property type="entry name" value="Carn_acyltransf"/>
    <property type="match status" value="1"/>
</dbReference>
<dbReference type="PROSITE" id="PS00440">
    <property type="entry name" value="ACYLTRANSF_C_2"/>
    <property type="match status" value="1"/>
</dbReference>
<evidence type="ECO:0000256" key="1">
    <source>
        <dbReference type="ARBA" id="ARBA00005232"/>
    </source>
</evidence>
<feature type="active site" description="Proton acceptor" evidence="4">
    <location>
        <position position="329"/>
    </location>
</feature>
<dbReference type="PANTHER" id="PTHR22589:SF67">
    <property type="entry name" value="PEROXISOMAL CARNITINE O-OCTANOYLTRANSFERASE"/>
    <property type="match status" value="1"/>
</dbReference>
<dbReference type="GO" id="GO:0008458">
    <property type="term" value="F:carnitine O-octanoyltransferase activity"/>
    <property type="evidence" value="ECO:0007669"/>
    <property type="project" value="TreeGrafter"/>
</dbReference>
<evidence type="ECO:0000313" key="7">
    <source>
        <dbReference type="EMBL" id="JAV11674.1"/>
    </source>
</evidence>
<name>A0A1L8DZ05_9DIPT</name>
<evidence type="ECO:0000259" key="6">
    <source>
        <dbReference type="Pfam" id="PF00755"/>
    </source>
</evidence>
<proteinExistence type="inferred from homology"/>
<dbReference type="InterPro" id="IPR000542">
    <property type="entry name" value="Carn_acyl_trans"/>
</dbReference>
<organism evidence="7">
    <name type="scientific">Nyssomyia neivai</name>
    <dbReference type="NCBI Taxonomy" id="330878"/>
    <lineage>
        <taxon>Eukaryota</taxon>
        <taxon>Metazoa</taxon>
        <taxon>Ecdysozoa</taxon>
        <taxon>Arthropoda</taxon>
        <taxon>Hexapoda</taxon>
        <taxon>Insecta</taxon>
        <taxon>Pterygota</taxon>
        <taxon>Neoptera</taxon>
        <taxon>Endopterygota</taxon>
        <taxon>Diptera</taxon>
        <taxon>Nematocera</taxon>
        <taxon>Psychodoidea</taxon>
        <taxon>Psychodidae</taxon>
        <taxon>Nyssomyia</taxon>
    </lineage>
</organism>
<dbReference type="PANTHER" id="PTHR22589">
    <property type="entry name" value="CARNITINE O-ACYLTRANSFERASE"/>
    <property type="match status" value="1"/>
</dbReference>
<evidence type="ECO:0000256" key="5">
    <source>
        <dbReference type="RuleBase" id="RU003801"/>
    </source>
</evidence>
<dbReference type="EMBL" id="GFDF01002410">
    <property type="protein sequence ID" value="JAV11674.1"/>
    <property type="molecule type" value="Transcribed_RNA"/>
</dbReference>
<sequence>MEQRDMFFVCSEGDPGTFEQDELAPALPLATLGETMERYYDSLKPFGTPQELGESRKIIEDFKSGVGRKLQEILQKKANSEKNWVSQWWEDFAYCSLRLPLLPFCSMIHPFNLQSIGLPEKPEMFLKITAWMFHHIMEFWKLLRQERLKSGSTTSTPLTSFLYRRLYNSCRLPGETMDTVWSAFRTEKEGPCPSHAVVLYRGRIFFFDCVDEKGDIMSALQYYGIFLAIRDVVENDGKRGAGVAVLTSDDRTNWAANRKRLMELTENNRKVLELIESGITMINFDDQCPSDYGAVVSNIMGGDLEQRWADKSLNYVSFANGMIGCAGEHTCYDGTIAVHLSMFLLQSLSNGEEPKWDNVEQPRKSPVELIFDLDDNLRSEIVRMKIVAKQNKLATGVDYLHFMEFGKDAIKSCKIHPDSFIQLALLLTYHRLHGEFAPTYETALMRNYYKGRTETVRSCSEDAVKWIKCMVDAEVSIPMKAKLFRIAAKRQTQLMNDARSGRGIDRHLFALWCIAYENGFEIPKLYDDPLYTRSGGGGNFILSTSTLGFTVCGGCVAPMCHDGYGTFYNILSNSIILITTVYNESKKTNCKKFSQYFQDSLRTILEILEQETSSKL</sequence>
<reference evidence="7" key="1">
    <citation type="submission" date="2016-12" db="EMBL/GenBank/DDBJ databases">
        <title>An insight into the sialome and mialome of the sand fly, Nyssomyia neivai.</title>
        <authorList>
            <person name="Sebastian V."/>
            <person name="Goulart T.M."/>
            <person name="Oliveira W."/>
            <person name="Calvo E."/>
            <person name="Oliveira L.F."/>
            <person name="Pinto M.C."/>
            <person name="Rosselino A.M."/>
            <person name="Ribeiro J.M."/>
        </authorList>
    </citation>
    <scope>NUCLEOTIDE SEQUENCE</scope>
</reference>
<dbReference type="GO" id="GO:0005777">
    <property type="term" value="C:peroxisome"/>
    <property type="evidence" value="ECO:0007669"/>
    <property type="project" value="TreeGrafter"/>
</dbReference>
<feature type="domain" description="Choline/carnitine acyltransferase" evidence="6">
    <location>
        <begin position="27"/>
        <end position="598"/>
    </location>
</feature>
<dbReference type="InterPro" id="IPR042231">
    <property type="entry name" value="Cho/carn_acyl_trans_2"/>
</dbReference>